<dbReference type="Gramene" id="CDY20230">
    <property type="protein sequence ID" value="CDY20230"/>
    <property type="gene ID" value="GSBRNA2T00010149001"/>
</dbReference>
<proteinExistence type="predicted"/>
<feature type="compositionally biased region" description="Basic and acidic residues" evidence="1">
    <location>
        <begin position="70"/>
        <end position="88"/>
    </location>
</feature>
<accession>A0A078G0Z6</accession>
<feature type="region of interest" description="Disordered" evidence="1">
    <location>
        <begin position="70"/>
        <end position="99"/>
    </location>
</feature>
<evidence type="ECO:0000313" key="2">
    <source>
        <dbReference type="EMBL" id="CDY20230.1"/>
    </source>
</evidence>
<dbReference type="PaxDb" id="3708-A0A078G0Z6"/>
<sequence length="99" mass="11513">MSLKDDSVFEEKANVGGRRIKVVITRKQLDLLLAKQVSLEQLGLVNQRMFLRSSSENKWKPRLESIHETPELNRQIEENRGKQSRTDEPFFSSIQISND</sequence>
<protein>
    <submittedName>
        <fullName evidence="2">BnaC09g30090D protein</fullName>
    </submittedName>
</protein>
<evidence type="ECO:0000256" key="1">
    <source>
        <dbReference type="SAM" id="MobiDB-lite"/>
    </source>
</evidence>
<dbReference type="Proteomes" id="UP000028999">
    <property type="component" value="Unassembled WGS sequence"/>
</dbReference>
<name>A0A078G0Z6_BRANA</name>
<evidence type="ECO:0000313" key="3">
    <source>
        <dbReference type="Proteomes" id="UP000028999"/>
    </source>
</evidence>
<dbReference type="EMBL" id="LK032104">
    <property type="protein sequence ID" value="CDY20230.1"/>
    <property type="molecule type" value="Genomic_DNA"/>
</dbReference>
<dbReference type="AlphaFoldDB" id="A0A078G0Z6"/>
<keyword evidence="3" id="KW-1185">Reference proteome</keyword>
<gene>
    <name evidence="2" type="primary">BnaC09g30090D</name>
    <name evidence="2" type="ORF">GSBRNA2T00010149001</name>
</gene>
<reference evidence="2 3" key="1">
    <citation type="journal article" date="2014" name="Science">
        <title>Plant genetics. Early allopolyploid evolution in the post-Neolithic Brassica napus oilseed genome.</title>
        <authorList>
            <person name="Chalhoub B."/>
            <person name="Denoeud F."/>
            <person name="Liu S."/>
            <person name="Parkin I.A."/>
            <person name="Tang H."/>
            <person name="Wang X."/>
            <person name="Chiquet J."/>
            <person name="Belcram H."/>
            <person name="Tong C."/>
            <person name="Samans B."/>
            <person name="Correa M."/>
            <person name="Da Silva C."/>
            <person name="Just J."/>
            <person name="Falentin C."/>
            <person name="Koh C.S."/>
            <person name="Le Clainche I."/>
            <person name="Bernard M."/>
            <person name="Bento P."/>
            <person name="Noel B."/>
            <person name="Labadie K."/>
            <person name="Alberti A."/>
            <person name="Charles M."/>
            <person name="Arnaud D."/>
            <person name="Guo H."/>
            <person name="Daviaud C."/>
            <person name="Alamery S."/>
            <person name="Jabbari K."/>
            <person name="Zhao M."/>
            <person name="Edger P.P."/>
            <person name="Chelaifa H."/>
            <person name="Tack D."/>
            <person name="Lassalle G."/>
            <person name="Mestiri I."/>
            <person name="Schnel N."/>
            <person name="Le Paslier M.C."/>
            <person name="Fan G."/>
            <person name="Renault V."/>
            <person name="Bayer P.E."/>
            <person name="Golicz A.A."/>
            <person name="Manoli S."/>
            <person name="Lee T.H."/>
            <person name="Thi V.H."/>
            <person name="Chalabi S."/>
            <person name="Hu Q."/>
            <person name="Fan C."/>
            <person name="Tollenaere R."/>
            <person name="Lu Y."/>
            <person name="Battail C."/>
            <person name="Shen J."/>
            <person name="Sidebottom C.H."/>
            <person name="Wang X."/>
            <person name="Canaguier A."/>
            <person name="Chauveau A."/>
            <person name="Berard A."/>
            <person name="Deniot G."/>
            <person name="Guan M."/>
            <person name="Liu Z."/>
            <person name="Sun F."/>
            <person name="Lim Y.P."/>
            <person name="Lyons E."/>
            <person name="Town C.D."/>
            <person name="Bancroft I."/>
            <person name="Wang X."/>
            <person name="Meng J."/>
            <person name="Ma J."/>
            <person name="Pires J.C."/>
            <person name="King G.J."/>
            <person name="Brunel D."/>
            <person name="Delourme R."/>
            <person name="Renard M."/>
            <person name="Aury J.M."/>
            <person name="Adams K.L."/>
            <person name="Batley J."/>
            <person name="Snowdon R.J."/>
            <person name="Tost J."/>
            <person name="Edwards D."/>
            <person name="Zhou Y."/>
            <person name="Hua W."/>
            <person name="Sharpe A.G."/>
            <person name="Paterson A.H."/>
            <person name="Guan C."/>
            <person name="Wincker P."/>
        </authorList>
    </citation>
    <scope>NUCLEOTIDE SEQUENCE [LARGE SCALE GENOMIC DNA]</scope>
    <source>
        <strain evidence="3">cv. Darmor-bzh</strain>
    </source>
</reference>
<organism evidence="2 3">
    <name type="scientific">Brassica napus</name>
    <name type="common">Rape</name>
    <dbReference type="NCBI Taxonomy" id="3708"/>
    <lineage>
        <taxon>Eukaryota</taxon>
        <taxon>Viridiplantae</taxon>
        <taxon>Streptophyta</taxon>
        <taxon>Embryophyta</taxon>
        <taxon>Tracheophyta</taxon>
        <taxon>Spermatophyta</taxon>
        <taxon>Magnoliopsida</taxon>
        <taxon>eudicotyledons</taxon>
        <taxon>Gunneridae</taxon>
        <taxon>Pentapetalae</taxon>
        <taxon>rosids</taxon>
        <taxon>malvids</taxon>
        <taxon>Brassicales</taxon>
        <taxon>Brassicaceae</taxon>
        <taxon>Brassiceae</taxon>
        <taxon>Brassica</taxon>
    </lineage>
</organism>